<keyword evidence="2" id="KW-1185">Reference proteome</keyword>
<proteinExistence type="predicted"/>
<protein>
    <submittedName>
        <fullName evidence="1">Uncharacterized protein</fullName>
    </submittedName>
</protein>
<sequence length="43" mass="4605">MAGSGEFCHFSIVLPSGLTYLSPVDSEQPEISLLCVAINQTFC</sequence>
<evidence type="ECO:0000313" key="1">
    <source>
        <dbReference type="EMBL" id="SKA34318.1"/>
    </source>
</evidence>
<evidence type="ECO:0000313" key="2">
    <source>
        <dbReference type="Proteomes" id="UP000190367"/>
    </source>
</evidence>
<accession>A0A1T4T2E5</accession>
<dbReference type="AlphaFoldDB" id="A0A1T4T2E5"/>
<reference evidence="2" key="1">
    <citation type="submission" date="2017-02" db="EMBL/GenBank/DDBJ databases">
        <authorList>
            <person name="Varghese N."/>
            <person name="Submissions S."/>
        </authorList>
    </citation>
    <scope>NUCLEOTIDE SEQUENCE [LARGE SCALE GENOMIC DNA]</scope>
    <source>
        <strain evidence="2">DSM 22224</strain>
    </source>
</reference>
<dbReference type="EMBL" id="FUWZ01000003">
    <property type="protein sequence ID" value="SKA34318.1"/>
    <property type="molecule type" value="Genomic_DNA"/>
</dbReference>
<organism evidence="1 2">
    <name type="scientific">Chitinophaga eiseniae</name>
    <dbReference type="NCBI Taxonomy" id="634771"/>
    <lineage>
        <taxon>Bacteria</taxon>
        <taxon>Pseudomonadati</taxon>
        <taxon>Bacteroidota</taxon>
        <taxon>Chitinophagia</taxon>
        <taxon>Chitinophagales</taxon>
        <taxon>Chitinophagaceae</taxon>
        <taxon>Chitinophaga</taxon>
    </lineage>
</organism>
<name>A0A1T4T2E5_9BACT</name>
<gene>
    <name evidence="1" type="ORF">SAMN04488128_103985</name>
</gene>
<dbReference type="Proteomes" id="UP000190367">
    <property type="component" value="Unassembled WGS sequence"/>
</dbReference>